<protein>
    <submittedName>
        <fullName evidence="6">TDP-N-acetylfucosamine:lipid II N-acetylfucosaminyltransferase</fullName>
        <ecNumber evidence="6">2.4.1.325</ecNumber>
    </submittedName>
</protein>
<proteinExistence type="predicted"/>
<keyword evidence="2" id="KW-0997">Cell inner membrane</keyword>
<evidence type="ECO:0000256" key="3">
    <source>
        <dbReference type="ARBA" id="ARBA00022676"/>
    </source>
</evidence>
<keyword evidence="3 6" id="KW-0328">Glycosyltransferase</keyword>
<keyword evidence="5" id="KW-0472">Membrane</keyword>
<evidence type="ECO:0000256" key="2">
    <source>
        <dbReference type="ARBA" id="ARBA00022519"/>
    </source>
</evidence>
<dbReference type="EC" id="2.4.1.325" evidence="6"/>
<keyword evidence="1" id="KW-1003">Cell membrane</keyword>
<evidence type="ECO:0000313" key="6">
    <source>
        <dbReference type="EMBL" id="QIM54573.1"/>
    </source>
</evidence>
<keyword evidence="7" id="KW-1185">Reference proteome</keyword>
<dbReference type="Pfam" id="PF07429">
    <property type="entry name" value="Glyco_transf_56"/>
    <property type="match status" value="1"/>
</dbReference>
<evidence type="ECO:0000256" key="4">
    <source>
        <dbReference type="ARBA" id="ARBA00022679"/>
    </source>
</evidence>
<dbReference type="GO" id="GO:0009246">
    <property type="term" value="P:enterobacterial common antigen biosynthetic process"/>
    <property type="evidence" value="ECO:0007669"/>
    <property type="project" value="InterPro"/>
</dbReference>
<evidence type="ECO:0000256" key="1">
    <source>
        <dbReference type="ARBA" id="ARBA00022475"/>
    </source>
</evidence>
<name>A0A6G8IN81_9BURK</name>
<sequence>MSAAVETRAARTVHLMVPDKFIAPFVDFVLRHFDANEHRFCLLGAPRSDFGLRADQPLDWIAGEHDEPRLLQALFAAERIVIHGLWSERVLRLLYALPSLARKSHWVIWGGDLYDAQWQARTPGHEQNEALRRAVITQLGGAVGLPGDMDVAHERYGFRGERLVCFTYPSNLASSAPLAPREPGPLRILVGNSATESNCHLEVFARLTRHWQPGMEVHCPLAYGDPAYRDLVIANGRGQFGADFHAITTLMPLADYNAFLGRIDAAVLHHNRQQGLGNAVTLLSLGKKVYARPEQSHSRQLASLGVRLFTLAEFNAEPLDEATRAHNAALLREHHSEARLVQGLAALFAPRSTA</sequence>
<gene>
    <name evidence="6" type="ORF">G9Q37_21590</name>
</gene>
<dbReference type="GO" id="GO:0008417">
    <property type="term" value="F:fucosyltransferase activity"/>
    <property type="evidence" value="ECO:0007669"/>
    <property type="project" value="InterPro"/>
</dbReference>
<dbReference type="AlphaFoldDB" id="A0A6G8IN81"/>
<organism evidence="6 7">
    <name type="scientific">Hydrogenophaga crocea</name>
    <dbReference type="NCBI Taxonomy" id="2716225"/>
    <lineage>
        <taxon>Bacteria</taxon>
        <taxon>Pseudomonadati</taxon>
        <taxon>Pseudomonadota</taxon>
        <taxon>Betaproteobacteria</taxon>
        <taxon>Burkholderiales</taxon>
        <taxon>Comamonadaceae</taxon>
        <taxon>Hydrogenophaga</taxon>
    </lineage>
</organism>
<dbReference type="EMBL" id="CP049989">
    <property type="protein sequence ID" value="QIM54573.1"/>
    <property type="molecule type" value="Genomic_DNA"/>
</dbReference>
<reference evidence="6 7" key="1">
    <citation type="submission" date="2020-03" db="EMBL/GenBank/DDBJ databases">
        <title>Hydrogenophaga sp. nov. isolated from cyanobacterial mat.</title>
        <authorList>
            <person name="Thorat V."/>
            <person name="Kirdat K."/>
            <person name="Tiwarekar B."/>
            <person name="Costa E.D."/>
            <person name="Yadav A."/>
        </authorList>
    </citation>
    <scope>NUCLEOTIDE SEQUENCE [LARGE SCALE GENOMIC DNA]</scope>
    <source>
        <strain evidence="6 7">BA0156</strain>
    </source>
</reference>
<dbReference type="Proteomes" id="UP000503162">
    <property type="component" value="Chromosome"/>
</dbReference>
<dbReference type="KEGG" id="hcz:G9Q37_21590"/>
<dbReference type="RefSeq" id="WP_166230702.1">
    <property type="nucleotide sequence ID" value="NZ_CP049989.1"/>
</dbReference>
<keyword evidence="4 6" id="KW-0808">Transferase</keyword>
<evidence type="ECO:0000313" key="7">
    <source>
        <dbReference type="Proteomes" id="UP000503162"/>
    </source>
</evidence>
<dbReference type="InterPro" id="IPR009993">
    <property type="entry name" value="WecF"/>
</dbReference>
<dbReference type="GO" id="GO:0102031">
    <property type="term" value="F:4-acetamido-4,6-dideoxy-D-galactose transferase activity"/>
    <property type="evidence" value="ECO:0007669"/>
    <property type="project" value="UniProtKB-EC"/>
</dbReference>
<accession>A0A6G8IN81</accession>
<evidence type="ECO:0000256" key="5">
    <source>
        <dbReference type="ARBA" id="ARBA00023136"/>
    </source>
</evidence>